<dbReference type="OrthoDB" id="9058532at2"/>
<dbReference type="Gene3D" id="3.40.50.10540">
    <property type="entry name" value="Crotonobetainyl-coa:carnitine coa-transferase, domain 1"/>
    <property type="match status" value="1"/>
</dbReference>
<dbReference type="InterPro" id="IPR023606">
    <property type="entry name" value="CoA-Trfase_III_dom_1_sf"/>
</dbReference>
<accession>A0A1H7NU72</accession>
<dbReference type="AlphaFoldDB" id="A0A1H7NU72"/>
<dbReference type="Pfam" id="PF02515">
    <property type="entry name" value="CoA_transf_3"/>
    <property type="match status" value="1"/>
</dbReference>
<evidence type="ECO:0000313" key="2">
    <source>
        <dbReference type="EMBL" id="SEL26956.1"/>
    </source>
</evidence>
<keyword evidence="3" id="KW-1185">Reference proteome</keyword>
<dbReference type="PANTHER" id="PTHR48207">
    <property type="entry name" value="SUCCINATE--HYDROXYMETHYLGLUTARATE COA-TRANSFERASE"/>
    <property type="match status" value="1"/>
</dbReference>
<dbReference type="EMBL" id="FOBI01000008">
    <property type="protein sequence ID" value="SEL26956.1"/>
    <property type="molecule type" value="Genomic_DNA"/>
</dbReference>
<gene>
    <name evidence="2" type="ORF">SAMN05216262_10888</name>
</gene>
<dbReference type="PANTHER" id="PTHR48207:SF3">
    <property type="entry name" value="SUCCINATE--HYDROXYMETHYLGLUTARATE COA-TRANSFERASE"/>
    <property type="match status" value="1"/>
</dbReference>
<keyword evidence="1 2" id="KW-0808">Transferase</keyword>
<evidence type="ECO:0000256" key="1">
    <source>
        <dbReference type="ARBA" id="ARBA00022679"/>
    </source>
</evidence>
<dbReference type="RefSeq" id="WP_085285014.1">
    <property type="nucleotide sequence ID" value="NZ_FOBI01000008.1"/>
</dbReference>
<protein>
    <submittedName>
        <fullName evidence="2">Crotonobetainyl-CoA:carnitine CoA-transferase CaiB</fullName>
    </submittedName>
</protein>
<dbReference type="GO" id="GO:0008410">
    <property type="term" value="F:CoA-transferase activity"/>
    <property type="evidence" value="ECO:0007669"/>
    <property type="project" value="TreeGrafter"/>
</dbReference>
<dbReference type="InterPro" id="IPR044855">
    <property type="entry name" value="CoA-Trfase_III_dom3_sf"/>
</dbReference>
<dbReference type="SUPFAM" id="SSF89796">
    <property type="entry name" value="CoA-transferase family III (CaiB/BaiF)"/>
    <property type="match status" value="1"/>
</dbReference>
<name>A0A1H7NU72_9GAMM</name>
<dbReference type="InterPro" id="IPR050483">
    <property type="entry name" value="CoA-transferase_III_domain"/>
</dbReference>
<dbReference type="Proteomes" id="UP000199297">
    <property type="component" value="Unassembled WGS sequence"/>
</dbReference>
<sequence>MSVALKGIKVIDLSRILAGPWASQMLADMGAEVIKVERPKKGDDTRHWGPPFIKPAQHGQPAQAAYFHSANRNKQSIAIDITQAAGQQVVKDLIAHADVLVENYKVGGLEKYGLSYQQIKSINPKLVYCSITGFGQQGPFAHKAGYDAMIQGEGGLMSLTGVSDGEPMKVGVAVVDVMTGLYSANAILAALFARTHTGQGQHIDIALLDVQVATLANQGMNYLATGENPTRLGNGHPNIVPYQTFATNDGSLILAIGNDHQFEKFCNAAGCAELANNALYQSNQQRVENRATLIPVLANILAQKSTEYWVKTLESIAVPCGPVNNLDQVFSHPQVQYRDMVQQVPDHAGVMIKTIASPINLSATPLQYKHAAPNIGQHTEQVLKQFLNYDDAQVNALFKNHIVET</sequence>
<proteinExistence type="predicted"/>
<dbReference type="Gene3D" id="3.30.1540.10">
    <property type="entry name" value="formyl-coa transferase, domain 3"/>
    <property type="match status" value="1"/>
</dbReference>
<reference evidence="3" key="1">
    <citation type="submission" date="2016-10" db="EMBL/GenBank/DDBJ databases">
        <authorList>
            <person name="Varghese N."/>
            <person name="Submissions S."/>
        </authorList>
    </citation>
    <scope>NUCLEOTIDE SEQUENCE [LARGE SCALE GENOMIC DNA]</scope>
    <source>
        <strain evidence="3">CGMCC 1.9127</strain>
    </source>
</reference>
<evidence type="ECO:0000313" key="3">
    <source>
        <dbReference type="Proteomes" id="UP000199297"/>
    </source>
</evidence>
<dbReference type="InterPro" id="IPR003673">
    <property type="entry name" value="CoA-Trfase_fam_III"/>
</dbReference>
<dbReference type="STRING" id="641665.GCA_002104455_03516"/>
<organism evidence="2 3">
    <name type="scientific">Colwellia chukchiensis</name>
    <dbReference type="NCBI Taxonomy" id="641665"/>
    <lineage>
        <taxon>Bacteria</taxon>
        <taxon>Pseudomonadati</taxon>
        <taxon>Pseudomonadota</taxon>
        <taxon>Gammaproteobacteria</taxon>
        <taxon>Alteromonadales</taxon>
        <taxon>Colwelliaceae</taxon>
        <taxon>Colwellia</taxon>
    </lineage>
</organism>